<protein>
    <submittedName>
        <fullName evidence="1">Uncharacterized protein</fullName>
    </submittedName>
</protein>
<reference evidence="1 2" key="1">
    <citation type="submission" date="2023-04" db="EMBL/GenBank/DDBJ databases">
        <title>Neorhizobium petrolearium OS53, complete genome.</title>
        <authorList>
            <person name="Yu T."/>
        </authorList>
    </citation>
    <scope>NUCLEOTIDE SEQUENCE [LARGE SCALE GENOMIC DNA]</scope>
    <source>
        <strain evidence="1 2">OS53</strain>
        <plasmid evidence="1 2">unnamed1</plasmid>
    </source>
</reference>
<organism evidence="1 2">
    <name type="scientific">Neorhizobium petrolearium</name>
    <dbReference type="NCBI Taxonomy" id="515361"/>
    <lineage>
        <taxon>Bacteria</taxon>
        <taxon>Pseudomonadati</taxon>
        <taxon>Pseudomonadota</taxon>
        <taxon>Alphaproteobacteria</taxon>
        <taxon>Hyphomicrobiales</taxon>
        <taxon>Rhizobiaceae</taxon>
        <taxon>Rhizobium/Agrobacterium group</taxon>
        <taxon>Neorhizobium</taxon>
    </lineage>
</organism>
<keyword evidence="1" id="KW-0614">Plasmid</keyword>
<evidence type="ECO:0000313" key="2">
    <source>
        <dbReference type="Proteomes" id="UP001227095"/>
    </source>
</evidence>
<proteinExistence type="predicted"/>
<dbReference type="EMBL" id="CP123001">
    <property type="protein sequence ID" value="WGI71891.1"/>
    <property type="molecule type" value="Genomic_DNA"/>
</dbReference>
<dbReference type="RefSeq" id="WP_227705366.1">
    <property type="nucleotide sequence ID" value="NZ_CP123001.1"/>
</dbReference>
<geneLocation type="plasmid" evidence="1 2">
    <name>unnamed1</name>
</geneLocation>
<gene>
    <name evidence="1" type="ORF">QEO92_27480</name>
</gene>
<sequence>MAIFERLPTVGRMAGNGLPIDQAEKFIVLFPLPGQASSPKKSAAGRHNVGRMIEARENFHFAVIAAAGFQTNA</sequence>
<keyword evidence="2" id="KW-1185">Reference proteome</keyword>
<dbReference type="Proteomes" id="UP001227095">
    <property type="component" value="Plasmid unnamed1"/>
</dbReference>
<name>A0ABY8MDC7_9HYPH</name>
<evidence type="ECO:0000313" key="1">
    <source>
        <dbReference type="EMBL" id="WGI71891.1"/>
    </source>
</evidence>
<accession>A0ABY8MDC7</accession>